<keyword evidence="10" id="KW-0812">Transmembrane</keyword>
<dbReference type="Proteomes" id="UP000772434">
    <property type="component" value="Unassembled WGS sequence"/>
</dbReference>
<evidence type="ECO:0000256" key="8">
    <source>
        <dbReference type="ARBA" id="ARBA00023033"/>
    </source>
</evidence>
<protein>
    <submittedName>
        <fullName evidence="11">Cytochrome P450 1</fullName>
    </submittedName>
</protein>
<dbReference type="GO" id="GO:0004497">
    <property type="term" value="F:monooxygenase activity"/>
    <property type="evidence" value="ECO:0007669"/>
    <property type="project" value="UniProtKB-KW"/>
</dbReference>
<evidence type="ECO:0000256" key="1">
    <source>
        <dbReference type="ARBA" id="ARBA00001971"/>
    </source>
</evidence>
<comment type="cofactor">
    <cofactor evidence="1 9">
        <name>heme</name>
        <dbReference type="ChEBI" id="CHEBI:30413"/>
    </cofactor>
</comment>
<keyword evidence="4 9" id="KW-0349">Heme</keyword>
<dbReference type="InterPro" id="IPR002401">
    <property type="entry name" value="Cyt_P450_E_grp-I"/>
</dbReference>
<dbReference type="AlphaFoldDB" id="A0A9P5QBB4"/>
<keyword evidence="10" id="KW-1133">Transmembrane helix</keyword>
<evidence type="ECO:0000256" key="3">
    <source>
        <dbReference type="ARBA" id="ARBA00010617"/>
    </source>
</evidence>
<evidence type="ECO:0000256" key="5">
    <source>
        <dbReference type="ARBA" id="ARBA00022723"/>
    </source>
</evidence>
<proteinExistence type="inferred from homology"/>
<keyword evidence="5 9" id="KW-0479">Metal-binding</keyword>
<dbReference type="EMBL" id="JADNRY010000001">
    <property type="protein sequence ID" value="KAF9078789.1"/>
    <property type="molecule type" value="Genomic_DNA"/>
</dbReference>
<reference evidence="11" key="1">
    <citation type="submission" date="2020-11" db="EMBL/GenBank/DDBJ databases">
        <authorList>
            <consortium name="DOE Joint Genome Institute"/>
            <person name="Ahrendt S."/>
            <person name="Riley R."/>
            <person name="Andreopoulos W."/>
            <person name="Labutti K."/>
            <person name="Pangilinan J."/>
            <person name="Ruiz-Duenas F.J."/>
            <person name="Barrasa J.M."/>
            <person name="Sanchez-Garcia M."/>
            <person name="Camarero S."/>
            <person name="Miyauchi S."/>
            <person name="Serrano A."/>
            <person name="Linde D."/>
            <person name="Babiker R."/>
            <person name="Drula E."/>
            <person name="Ayuso-Fernandez I."/>
            <person name="Pacheco R."/>
            <person name="Padilla G."/>
            <person name="Ferreira P."/>
            <person name="Barriuso J."/>
            <person name="Kellner H."/>
            <person name="Castanera R."/>
            <person name="Alfaro M."/>
            <person name="Ramirez L."/>
            <person name="Pisabarro A.G."/>
            <person name="Kuo A."/>
            <person name="Tritt A."/>
            <person name="Lipzen A."/>
            <person name="He G."/>
            <person name="Yan M."/>
            <person name="Ng V."/>
            <person name="Cullen D."/>
            <person name="Martin F."/>
            <person name="Rosso M.-N."/>
            <person name="Henrissat B."/>
            <person name="Hibbett D."/>
            <person name="Martinez A.T."/>
            <person name="Grigoriev I.V."/>
        </authorList>
    </citation>
    <scope>NUCLEOTIDE SEQUENCE</scope>
    <source>
        <strain evidence="11">AH 40177</strain>
    </source>
</reference>
<evidence type="ECO:0000313" key="12">
    <source>
        <dbReference type="Proteomes" id="UP000772434"/>
    </source>
</evidence>
<sequence length="502" mass="56906">MASAPSSLSTLFGIAGLAVALLYFFPQRRKSFVESHPPGPKSPSMPALDAWVQYKEWGREYGDLVYIHEHNMLILNDARTATDLLDKRARIYLDRPMTNMMRVSGFDGIIALQQYSDKWQRNRKLFQQHFRQNANSRFYPAVYKKIHRFLRELAAVPEEFMEHTASLSQGLIFASLYGLDIGSKDPISRKAVEVVAMLGQIIIQPFPSVELFPWLRFMPSWFPGCGFQRIANKLTEYIKEVDTIPFVKAVDNLKSGTGTSLIAELAHENEGNPTKIDEIKAMGTMSFLAAADTTMSSISSFLLTITQHPEVHLKAQAEIDRVIGRDRLPTFEDRRSLPYIESIYQEIMRMHPPLPLGLFHVSIEDDVYQGYHIPKGCVVVPNIWAMNRDPKLYSNPDEFMPERFFDSPTGPFTSIGDIYAYGFGRRVCVGRYLADSTVWLAIASVLATLDLRKAKDDGGNEIDISGEYTKSFLRHPEPYQSSITPRDLQARELILATAESTM</sequence>
<keyword evidence="6" id="KW-0560">Oxidoreductase</keyword>
<dbReference type="GO" id="GO:0016705">
    <property type="term" value="F:oxidoreductase activity, acting on paired donors, with incorporation or reduction of molecular oxygen"/>
    <property type="evidence" value="ECO:0007669"/>
    <property type="project" value="InterPro"/>
</dbReference>
<keyword evidence="10" id="KW-0472">Membrane</keyword>
<dbReference type="PANTHER" id="PTHR46300">
    <property type="entry name" value="P450, PUTATIVE (EUROFUNG)-RELATED-RELATED"/>
    <property type="match status" value="1"/>
</dbReference>
<comment type="similarity">
    <text evidence="3">Belongs to the cytochrome P450 family.</text>
</comment>
<evidence type="ECO:0000256" key="4">
    <source>
        <dbReference type="ARBA" id="ARBA00022617"/>
    </source>
</evidence>
<dbReference type="Pfam" id="PF00067">
    <property type="entry name" value="p450"/>
    <property type="match status" value="1"/>
</dbReference>
<evidence type="ECO:0000256" key="2">
    <source>
        <dbReference type="ARBA" id="ARBA00005179"/>
    </source>
</evidence>
<dbReference type="PANTHER" id="PTHR46300:SF7">
    <property type="entry name" value="P450, PUTATIVE (EUROFUNG)-RELATED"/>
    <property type="match status" value="1"/>
</dbReference>
<dbReference type="Gene3D" id="1.10.630.10">
    <property type="entry name" value="Cytochrome P450"/>
    <property type="match status" value="1"/>
</dbReference>
<dbReference type="InterPro" id="IPR036396">
    <property type="entry name" value="Cyt_P450_sf"/>
</dbReference>
<accession>A0A9P5QBB4</accession>
<feature type="binding site" description="axial binding residue" evidence="9">
    <location>
        <position position="428"/>
    </location>
    <ligand>
        <name>heme</name>
        <dbReference type="ChEBI" id="CHEBI:30413"/>
    </ligand>
    <ligandPart>
        <name>Fe</name>
        <dbReference type="ChEBI" id="CHEBI:18248"/>
    </ligandPart>
</feature>
<feature type="transmembrane region" description="Helical" evidence="10">
    <location>
        <begin position="6"/>
        <end position="25"/>
    </location>
</feature>
<dbReference type="CDD" id="cd11065">
    <property type="entry name" value="CYP64-like"/>
    <property type="match status" value="1"/>
</dbReference>
<comment type="pathway">
    <text evidence="2">Secondary metabolite biosynthesis.</text>
</comment>
<dbReference type="GO" id="GO:0005506">
    <property type="term" value="F:iron ion binding"/>
    <property type="evidence" value="ECO:0007669"/>
    <property type="project" value="InterPro"/>
</dbReference>
<dbReference type="PRINTS" id="PR00463">
    <property type="entry name" value="EP450I"/>
</dbReference>
<dbReference type="GO" id="GO:0020037">
    <property type="term" value="F:heme binding"/>
    <property type="evidence" value="ECO:0007669"/>
    <property type="project" value="InterPro"/>
</dbReference>
<name>A0A9P5QBB4_9AGAR</name>
<keyword evidence="8" id="KW-0503">Monooxygenase</keyword>
<organism evidence="11 12">
    <name type="scientific">Rhodocollybia butyracea</name>
    <dbReference type="NCBI Taxonomy" id="206335"/>
    <lineage>
        <taxon>Eukaryota</taxon>
        <taxon>Fungi</taxon>
        <taxon>Dikarya</taxon>
        <taxon>Basidiomycota</taxon>
        <taxon>Agaricomycotina</taxon>
        <taxon>Agaricomycetes</taxon>
        <taxon>Agaricomycetidae</taxon>
        <taxon>Agaricales</taxon>
        <taxon>Marasmiineae</taxon>
        <taxon>Omphalotaceae</taxon>
        <taxon>Rhodocollybia</taxon>
    </lineage>
</organism>
<gene>
    <name evidence="11" type="ORF">BDP27DRAFT_1281587</name>
</gene>
<evidence type="ECO:0000313" key="11">
    <source>
        <dbReference type="EMBL" id="KAF9078789.1"/>
    </source>
</evidence>
<dbReference type="InterPro" id="IPR001128">
    <property type="entry name" value="Cyt_P450"/>
</dbReference>
<dbReference type="OrthoDB" id="2789670at2759"/>
<keyword evidence="12" id="KW-1185">Reference proteome</keyword>
<dbReference type="SUPFAM" id="SSF48264">
    <property type="entry name" value="Cytochrome P450"/>
    <property type="match status" value="1"/>
</dbReference>
<evidence type="ECO:0000256" key="7">
    <source>
        <dbReference type="ARBA" id="ARBA00023004"/>
    </source>
</evidence>
<keyword evidence="7 9" id="KW-0408">Iron</keyword>
<dbReference type="InterPro" id="IPR050364">
    <property type="entry name" value="Cytochrome_P450_fung"/>
</dbReference>
<evidence type="ECO:0000256" key="9">
    <source>
        <dbReference type="PIRSR" id="PIRSR602401-1"/>
    </source>
</evidence>
<evidence type="ECO:0000256" key="10">
    <source>
        <dbReference type="SAM" id="Phobius"/>
    </source>
</evidence>
<comment type="caution">
    <text evidence="11">The sequence shown here is derived from an EMBL/GenBank/DDBJ whole genome shotgun (WGS) entry which is preliminary data.</text>
</comment>
<evidence type="ECO:0000256" key="6">
    <source>
        <dbReference type="ARBA" id="ARBA00023002"/>
    </source>
</evidence>